<dbReference type="EMBL" id="SKCS01000443">
    <property type="protein sequence ID" value="TNN06983.1"/>
    <property type="molecule type" value="Genomic_DNA"/>
</dbReference>
<evidence type="ECO:0000313" key="2">
    <source>
        <dbReference type="EMBL" id="TNN06983.1"/>
    </source>
</evidence>
<evidence type="ECO:0000256" key="1">
    <source>
        <dbReference type="SAM" id="MobiDB-lite"/>
    </source>
</evidence>
<proteinExistence type="predicted"/>
<name>A0A4Z2CRY5_SCHJA</name>
<dbReference type="AlphaFoldDB" id="A0A4Z2CRY5"/>
<feature type="compositionally biased region" description="Polar residues" evidence="1">
    <location>
        <begin position="69"/>
        <end position="87"/>
    </location>
</feature>
<protein>
    <submittedName>
        <fullName evidence="2">Uncharacterized protein</fullName>
    </submittedName>
</protein>
<organism evidence="2 3">
    <name type="scientific">Schistosoma japonicum</name>
    <name type="common">Blood fluke</name>
    <dbReference type="NCBI Taxonomy" id="6182"/>
    <lineage>
        <taxon>Eukaryota</taxon>
        <taxon>Metazoa</taxon>
        <taxon>Spiralia</taxon>
        <taxon>Lophotrochozoa</taxon>
        <taxon>Platyhelminthes</taxon>
        <taxon>Trematoda</taxon>
        <taxon>Digenea</taxon>
        <taxon>Strigeidida</taxon>
        <taxon>Schistosomatoidea</taxon>
        <taxon>Schistosomatidae</taxon>
        <taxon>Schistosoma</taxon>
    </lineage>
</organism>
<accession>A0A4Z2CRY5</accession>
<dbReference type="Proteomes" id="UP000311919">
    <property type="component" value="Unassembled WGS sequence"/>
</dbReference>
<gene>
    <name evidence="2" type="ORF">EWB00_008023</name>
</gene>
<sequence>MLIEPLSVDNGVMEVAKEGQLKVNGSEPTVVDLNADSTDETVTEDGGKNNMLSAGEHAVVDNEGESESGEANQHGESPIEATSQPINTTRVNIDEFGVSMPRLTDGRVELVTVSDTVHSVNLLENQSSQSNSSYHNRFLVFARSNLDIFTSLFSSSLYPNEFVFNSLTRPFSNMTFVAPLFASNNFTNVVSICSSQPSFDSHSSTLMKLHVSDSSMSLPLTSGFSNGFIPCRNFEFNDTKRLGQVDFGKLHDLEHLKVSNLTILLPLIFKSAFINIQNQQPQFGSSFNGHIHVVNSNTTIHKPNDSDDLTYILNKCSTFENCNQTEGTYFHLLSIISPSKVSGFQNINDHLVNKISIGHIERKCFHLSPDTTAPITLESSNTNEKTTNNHTVDDISFNQTERKYFHLSSDTTITPITSESSNINEKKANNHTFGDTSFGQTEKCFHLSPDTTITPITSESSNINEKKANNHTFGDTSFGQTEKCFHLSPDTTITPITSESSNINEKKANNHTFGDTSFGQTEKCFHLSPDTTITPITSESSNINEKKANNHTVVDISFSETEKCFHLIRKLITAPHLSEFIT</sequence>
<keyword evidence="3" id="KW-1185">Reference proteome</keyword>
<reference evidence="2 3" key="1">
    <citation type="submission" date="2019-03" db="EMBL/GenBank/DDBJ databases">
        <title>An improved genome assembly of the fluke Schistosoma japonicum.</title>
        <authorList>
            <person name="Hu W."/>
            <person name="Luo F."/>
            <person name="Yin M."/>
            <person name="Mo X."/>
            <person name="Sun C."/>
            <person name="Wu Q."/>
            <person name="Zhu B."/>
            <person name="Xiang M."/>
            <person name="Wang J."/>
            <person name="Wang Y."/>
            <person name="Zhang T."/>
            <person name="Xu B."/>
            <person name="Zheng H."/>
            <person name="Feng Z."/>
        </authorList>
    </citation>
    <scope>NUCLEOTIDE SEQUENCE [LARGE SCALE GENOMIC DNA]</scope>
    <source>
        <strain evidence="2">HuSjv2</strain>
        <tissue evidence="2">Worms</tissue>
    </source>
</reference>
<evidence type="ECO:0000313" key="3">
    <source>
        <dbReference type="Proteomes" id="UP000311919"/>
    </source>
</evidence>
<feature type="region of interest" description="Disordered" evidence="1">
    <location>
        <begin position="62"/>
        <end position="87"/>
    </location>
</feature>
<comment type="caution">
    <text evidence="2">The sequence shown here is derived from an EMBL/GenBank/DDBJ whole genome shotgun (WGS) entry which is preliminary data.</text>
</comment>